<dbReference type="InterPro" id="IPR003165">
    <property type="entry name" value="Piwi"/>
</dbReference>
<dbReference type="InterPro" id="IPR032474">
    <property type="entry name" value="Argonaute_N"/>
</dbReference>
<dbReference type="Gene3D" id="3.30.420.10">
    <property type="entry name" value="Ribonuclease H-like superfamily/Ribonuclease H"/>
    <property type="match status" value="2"/>
</dbReference>
<dbReference type="Proteomes" id="UP000789901">
    <property type="component" value="Unassembled WGS sequence"/>
</dbReference>
<gene>
    <name evidence="3" type="ORF">GMARGA_LOCUS12123</name>
</gene>
<protein>
    <submittedName>
        <fullName evidence="3">13470_t:CDS:1</fullName>
    </submittedName>
</protein>
<evidence type="ECO:0000259" key="1">
    <source>
        <dbReference type="PROSITE" id="PS50821"/>
    </source>
</evidence>
<reference evidence="3 4" key="1">
    <citation type="submission" date="2021-06" db="EMBL/GenBank/DDBJ databases">
        <authorList>
            <person name="Kallberg Y."/>
            <person name="Tangrot J."/>
            <person name="Rosling A."/>
        </authorList>
    </citation>
    <scope>NUCLEOTIDE SEQUENCE [LARGE SCALE GENOMIC DNA]</scope>
    <source>
        <strain evidence="3 4">120-4 pot B 10/14</strain>
    </source>
</reference>
<dbReference type="Pfam" id="PF16488">
    <property type="entry name" value="ArgoL2"/>
    <property type="match status" value="1"/>
</dbReference>
<dbReference type="CDD" id="cd02846">
    <property type="entry name" value="PAZ_argonaute_like"/>
    <property type="match status" value="1"/>
</dbReference>
<dbReference type="PANTHER" id="PTHR22891">
    <property type="entry name" value="EUKARYOTIC TRANSLATION INITIATION FACTOR 2C"/>
    <property type="match status" value="1"/>
</dbReference>
<dbReference type="InterPro" id="IPR036085">
    <property type="entry name" value="PAZ_dom_sf"/>
</dbReference>
<evidence type="ECO:0000259" key="2">
    <source>
        <dbReference type="PROSITE" id="PS50822"/>
    </source>
</evidence>
<dbReference type="Pfam" id="PF02171">
    <property type="entry name" value="Piwi"/>
    <property type="match status" value="2"/>
</dbReference>
<feature type="domain" description="PAZ" evidence="1">
    <location>
        <begin position="212"/>
        <end position="306"/>
    </location>
</feature>
<dbReference type="PROSITE" id="PS50822">
    <property type="entry name" value="PIWI"/>
    <property type="match status" value="1"/>
</dbReference>
<dbReference type="InterPro" id="IPR014811">
    <property type="entry name" value="ArgoL1"/>
</dbReference>
<dbReference type="InterPro" id="IPR032473">
    <property type="entry name" value="Argonaute_Mid_dom"/>
</dbReference>
<evidence type="ECO:0000313" key="3">
    <source>
        <dbReference type="EMBL" id="CAG8701002.1"/>
    </source>
</evidence>
<dbReference type="Pfam" id="PF16487">
    <property type="entry name" value="ArgoMid"/>
    <property type="match status" value="1"/>
</dbReference>
<dbReference type="SMART" id="SM01163">
    <property type="entry name" value="DUF1785"/>
    <property type="match status" value="1"/>
</dbReference>
<dbReference type="Gene3D" id="2.170.260.10">
    <property type="entry name" value="paz domain"/>
    <property type="match status" value="1"/>
</dbReference>
<proteinExistence type="predicted"/>
<keyword evidence="4" id="KW-1185">Reference proteome</keyword>
<name>A0ABN7UYM7_GIGMA</name>
<dbReference type="Pfam" id="PF16486">
    <property type="entry name" value="ArgoN"/>
    <property type="match status" value="1"/>
</dbReference>
<dbReference type="EMBL" id="CAJVQB010007310">
    <property type="protein sequence ID" value="CAG8701002.1"/>
    <property type="molecule type" value="Genomic_DNA"/>
</dbReference>
<comment type="caution">
    <text evidence="3">The sequence shown here is derived from an EMBL/GenBank/DDBJ whole genome shotgun (WGS) entry which is preliminary data.</text>
</comment>
<accession>A0ABN7UYM7</accession>
<dbReference type="SMART" id="SM00950">
    <property type="entry name" value="Piwi"/>
    <property type="match status" value="1"/>
</dbReference>
<dbReference type="InterPro" id="IPR032472">
    <property type="entry name" value="ArgoL2"/>
</dbReference>
<evidence type="ECO:0000313" key="4">
    <source>
        <dbReference type="Proteomes" id="UP000789901"/>
    </source>
</evidence>
<dbReference type="Pfam" id="PF02170">
    <property type="entry name" value="PAZ"/>
    <property type="match status" value="1"/>
</dbReference>
<dbReference type="SUPFAM" id="SSF101690">
    <property type="entry name" value="PAZ domain"/>
    <property type="match status" value="1"/>
</dbReference>
<dbReference type="InterPro" id="IPR012337">
    <property type="entry name" value="RNaseH-like_sf"/>
</dbReference>
<dbReference type="InterPro" id="IPR036397">
    <property type="entry name" value="RNaseH_sf"/>
</dbReference>
<feature type="domain" description="Piwi" evidence="2">
    <location>
        <begin position="460"/>
        <end position="730"/>
    </location>
</feature>
<dbReference type="Gene3D" id="3.40.50.2300">
    <property type="match status" value="1"/>
</dbReference>
<dbReference type="InterPro" id="IPR003100">
    <property type="entry name" value="PAZ_dom"/>
</dbReference>
<sequence length="760" mass="86231">MYEFDPRSGLVKGHISFALRIQKSFPIDMTIIHHLNTVKFNVEVEQDTKDIELNIAKRPANKDTIAYVYDKLALQNGFNAVFDGNASIYSVSPLNLEKEKGGSHFEIHVSQSDNMRVRNGTYKIVLRFVQNLSFDELQNYVTGRSASISEVIKCIMALNAFINFTVRRNYPAIGKSIFPHPRQIAHSDLELNPIILPGALELRRGFYQSLRPAWNTLAINVDICASFVRRLKIRTIHRGQRRPVYLVRKLSTEPADRLYFKINEVRVSVAEYFFRTYNRRLSFENLPCLLVRNDVYLPLEVCDILPGQRFDGQLADMAHADMIKHTCVRPAERFKRISKAVQEIFKHSQDPHINSIGMNVDRENMTIDGRVLAPPTVEFNSKSVNQTHVPKDGRWNLVNKIVVQGKSLENWSVLVFGSRVPEQSIDQFMRQFRETASQKGLALYQACLDAQFNKALPPQLVFCIMEQTGPLYGEIKRIGDTILGVPTQVLLAKLVTKRGGLDQVCANISLKVNVKLGGKNSLLSRGQLNFVSQVPTMIFGADVFHPGRGERKPSVAAVCASMDIDAVVYSGRYSVNKVPRNETIESLEDMVNDLFRAFWERNKSLPNRILFYRDGVSEGQFQHVLNIEVKAIKAVISRCYKPGSEPTLTLGNCIPGTVIDTSIVVPHEFDFSRPIHYNILYDEHNFSADEIQTLTYRLCYLSARCTLSISLVPPVYYAHLIANRARHYLKWEEESSEVSGASISSISDVKDALQNSMFFI</sequence>
<dbReference type="SUPFAM" id="SSF53098">
    <property type="entry name" value="Ribonuclease H-like"/>
    <property type="match status" value="1"/>
</dbReference>
<dbReference type="PROSITE" id="PS50821">
    <property type="entry name" value="PAZ"/>
    <property type="match status" value="1"/>
</dbReference>
<organism evidence="3 4">
    <name type="scientific">Gigaspora margarita</name>
    <dbReference type="NCBI Taxonomy" id="4874"/>
    <lineage>
        <taxon>Eukaryota</taxon>
        <taxon>Fungi</taxon>
        <taxon>Fungi incertae sedis</taxon>
        <taxon>Mucoromycota</taxon>
        <taxon>Glomeromycotina</taxon>
        <taxon>Glomeromycetes</taxon>
        <taxon>Diversisporales</taxon>
        <taxon>Gigasporaceae</taxon>
        <taxon>Gigaspora</taxon>
    </lineage>
</organism>